<gene>
    <name evidence="2" type="ORF">GQF03_17455</name>
</gene>
<comment type="caution">
    <text evidence="2">The sequence shown here is derived from an EMBL/GenBank/DDBJ whole genome shotgun (WGS) entry which is preliminary data.</text>
</comment>
<dbReference type="Proteomes" id="UP000445696">
    <property type="component" value="Unassembled WGS sequence"/>
</dbReference>
<evidence type="ECO:0000256" key="1">
    <source>
        <dbReference type="SAM" id="MobiDB-lite"/>
    </source>
</evidence>
<dbReference type="EMBL" id="WTVA01000015">
    <property type="protein sequence ID" value="MZR24124.1"/>
    <property type="molecule type" value="Genomic_DNA"/>
</dbReference>
<proteinExistence type="predicted"/>
<evidence type="ECO:0000313" key="2">
    <source>
        <dbReference type="EMBL" id="MZR24124.1"/>
    </source>
</evidence>
<name>A0A845MQF1_9PROT</name>
<keyword evidence="3" id="KW-1185">Reference proteome</keyword>
<organism evidence="2 3">
    <name type="scientific">Sneathiella chungangensis</name>
    <dbReference type="NCBI Taxonomy" id="1418234"/>
    <lineage>
        <taxon>Bacteria</taxon>
        <taxon>Pseudomonadati</taxon>
        <taxon>Pseudomonadota</taxon>
        <taxon>Alphaproteobacteria</taxon>
        <taxon>Sneathiellales</taxon>
        <taxon>Sneathiellaceae</taxon>
        <taxon>Sneathiella</taxon>
    </lineage>
</organism>
<evidence type="ECO:0000313" key="3">
    <source>
        <dbReference type="Proteomes" id="UP000445696"/>
    </source>
</evidence>
<sequence length="380" mass="39450">MSYSDWSTTAANNNSAPPNGFPEGMKASTVNNSARQLMADLAQLRNDIEDGSFFDSALDLSSATLTLAAGVIDTDELAADAVTTAKIGDAAVTLAKMDDVSQGAILIGGASDRPVELDVSTDGKVLMGNGTTATMADAPYPPEFKSGCVVTAGTDDEHDLDITAGYVRDSTNAVNITVAAMTKRADAAWSAGDGNGMMLTGTLANSTDYALYVIAKADGTQDFGLHTSMTDPSGDLPADYVYYRKIKRVRTDSSANLLDVPVEIGGYNEVTFGDLTVTNGGPISLNHALGTDDIELSLSLIMQTNEDGYTSGQIIPIPPNMFSSATVNGGAALVVSSTTITGRYNTNSPVFNLLNFSTGGATGMTDSSAKLRIKARAAIQ</sequence>
<protein>
    <submittedName>
        <fullName evidence="2">Uncharacterized protein</fullName>
    </submittedName>
</protein>
<feature type="compositionally biased region" description="Low complexity" evidence="1">
    <location>
        <begin position="7"/>
        <end position="18"/>
    </location>
</feature>
<accession>A0A845MQF1</accession>
<reference evidence="2 3" key="1">
    <citation type="journal article" date="2014" name="Int. J. Syst. Evol. Microbiol.">
        <title>Sneathiella chungangensis sp. nov., isolated from a marine sand, and emended description of the genus Sneathiella.</title>
        <authorList>
            <person name="Siamphan C."/>
            <person name="Kim H."/>
            <person name="Lee J.S."/>
            <person name="Kim W."/>
        </authorList>
    </citation>
    <scope>NUCLEOTIDE SEQUENCE [LARGE SCALE GENOMIC DNA]</scope>
    <source>
        <strain evidence="2 3">KCTC 32476</strain>
    </source>
</reference>
<dbReference type="OrthoDB" id="8266301at2"/>
<dbReference type="RefSeq" id="WP_161340582.1">
    <property type="nucleotide sequence ID" value="NZ_JBHSDG010000003.1"/>
</dbReference>
<dbReference type="AlphaFoldDB" id="A0A845MQF1"/>
<feature type="region of interest" description="Disordered" evidence="1">
    <location>
        <begin position="1"/>
        <end position="27"/>
    </location>
</feature>